<name>A0AAP2XC84_9BACT</name>
<dbReference type="Gene3D" id="2.60.120.200">
    <property type="match status" value="1"/>
</dbReference>
<organism evidence="1 3">
    <name type="scientific">Segatella copri</name>
    <dbReference type="NCBI Taxonomy" id="165179"/>
    <lineage>
        <taxon>Bacteria</taxon>
        <taxon>Pseudomonadati</taxon>
        <taxon>Bacteroidota</taxon>
        <taxon>Bacteroidia</taxon>
        <taxon>Bacteroidales</taxon>
        <taxon>Prevotellaceae</taxon>
        <taxon>Segatella</taxon>
    </lineage>
</organism>
<evidence type="ECO:0000313" key="1">
    <source>
        <dbReference type="EMBL" id="MCP9500791.1"/>
    </source>
</evidence>
<accession>A0AAP2XC84</accession>
<proteinExistence type="predicted"/>
<dbReference type="Proteomes" id="UP001205506">
    <property type="component" value="Unassembled WGS sequence"/>
</dbReference>
<sequence>MEKKDSILKPFVAENLFWIREPKQYTVTDSLITIVSEPHTDLWQRTYYGFSNDNAPVLQMKTSDKFFSFTVKTSFNSSALFDQCGIAIYLDSDNWMKASIEYENEEYQRLGSVVTNNGYSDWATHDISSSIKEMWYRLSRRESDYYIETSTDGVNFHQMRAFHLVKGDGEISFGLYAASPVDHSFTATFTEMKVEKCK</sequence>
<dbReference type="GO" id="GO:0004553">
    <property type="term" value="F:hydrolase activity, hydrolyzing O-glycosyl compounds"/>
    <property type="evidence" value="ECO:0007669"/>
    <property type="project" value="UniProtKB-ARBA"/>
</dbReference>
<comment type="caution">
    <text evidence="1">The sequence shown here is derived from an EMBL/GenBank/DDBJ whole genome shotgun (WGS) entry which is preliminary data.</text>
</comment>
<dbReference type="InterPro" id="IPR009784">
    <property type="entry name" value="DUF1349"/>
</dbReference>
<dbReference type="PIRSF" id="PIRSF022704">
    <property type="entry name" value="UCP022704"/>
    <property type="match status" value="1"/>
</dbReference>
<dbReference type="InterPro" id="IPR013320">
    <property type="entry name" value="ConA-like_dom_sf"/>
</dbReference>
<dbReference type="EMBL" id="JANDXR010000003">
    <property type="protein sequence ID" value="MCP9500791.1"/>
    <property type="molecule type" value="Genomic_DNA"/>
</dbReference>
<dbReference type="SUPFAM" id="SSF49899">
    <property type="entry name" value="Concanavalin A-like lectins/glucanases"/>
    <property type="match status" value="1"/>
</dbReference>
<reference evidence="1" key="1">
    <citation type="submission" date="2022-07" db="EMBL/GenBank/DDBJ databases">
        <title>Prevotella copri.</title>
        <authorList>
            <person name="Yang C."/>
        </authorList>
    </citation>
    <scope>NUCLEOTIDE SEQUENCE</scope>
    <source>
        <strain evidence="2">HF1805</strain>
        <strain evidence="1">HF88</strain>
    </source>
</reference>
<dbReference type="AlphaFoldDB" id="A0AAP2XC84"/>
<protein>
    <submittedName>
        <fullName evidence="1">DUF1349 domain-containing protein</fullName>
    </submittedName>
</protein>
<dbReference type="EMBL" id="JANDWU010000018">
    <property type="protein sequence ID" value="MCP9549843.1"/>
    <property type="molecule type" value="Genomic_DNA"/>
</dbReference>
<dbReference type="Pfam" id="PF07081">
    <property type="entry name" value="DUF1349"/>
    <property type="match status" value="1"/>
</dbReference>
<gene>
    <name evidence="2" type="ORF">NNC68_10220</name>
    <name evidence="1" type="ORF">NND11_04395</name>
</gene>
<dbReference type="RefSeq" id="WP_153114053.1">
    <property type="nucleotide sequence ID" value="NZ_CP152484.1"/>
</dbReference>
<dbReference type="PANTHER" id="PTHR35332">
    <property type="entry name" value="REGULATION OF ENOLASE PROTEIN 1"/>
    <property type="match status" value="1"/>
</dbReference>
<dbReference type="PANTHER" id="PTHR35332:SF2">
    <property type="entry name" value="REGULATION OF ENOLASE PROTEIN 1"/>
    <property type="match status" value="1"/>
</dbReference>
<evidence type="ECO:0000313" key="3">
    <source>
        <dbReference type="Proteomes" id="UP001206014"/>
    </source>
</evidence>
<dbReference type="InterPro" id="IPR015987">
    <property type="entry name" value="UCP022704"/>
</dbReference>
<dbReference type="GO" id="GO:0005975">
    <property type="term" value="P:carbohydrate metabolic process"/>
    <property type="evidence" value="ECO:0007669"/>
    <property type="project" value="UniProtKB-ARBA"/>
</dbReference>
<evidence type="ECO:0000313" key="2">
    <source>
        <dbReference type="EMBL" id="MCP9549843.1"/>
    </source>
</evidence>
<dbReference type="Proteomes" id="UP001206014">
    <property type="component" value="Unassembled WGS sequence"/>
</dbReference>